<feature type="domain" description="Tail sheath protein C-terminal" evidence="4">
    <location>
        <begin position="349"/>
        <end position="449"/>
    </location>
</feature>
<dbReference type="eggNOG" id="ENOG502Z8I6">
    <property type="taxonomic scope" value="Bacteria"/>
</dbReference>
<dbReference type="Pfam" id="PF17482">
    <property type="entry name" value="Phage_sheath_1C"/>
    <property type="match status" value="1"/>
</dbReference>
<dbReference type="Gene3D" id="3.40.50.11790">
    <property type="match status" value="1"/>
</dbReference>
<keyword evidence="6" id="KW-1185">Reference proteome</keyword>
<dbReference type="AlphaFoldDB" id="I7IVT2"/>
<feature type="domain" description="Tail sheath protein subtilisin-like" evidence="2">
    <location>
        <begin position="200"/>
        <end position="340"/>
    </location>
</feature>
<evidence type="ECO:0000313" key="6">
    <source>
        <dbReference type="Proteomes" id="UP000009320"/>
    </source>
</evidence>
<dbReference type="InterPro" id="IPR035089">
    <property type="entry name" value="Phage_sheath_subtilisin"/>
</dbReference>
<dbReference type="InterPro" id="IPR020287">
    <property type="entry name" value="Tail_sheath_C"/>
</dbReference>
<dbReference type="Gene3D" id="3.30.1490.360">
    <property type="match status" value="1"/>
</dbReference>
<dbReference type="Pfam" id="PF17481">
    <property type="entry name" value="Phage_sheath_domII"/>
    <property type="match status" value="1"/>
</dbReference>
<proteinExistence type="inferred from homology"/>
<sequence>MAGGTWKIQNKRRPGAYINVVGNGEAVIESVAGRVLMLRDKSLGWGNSGVIELTSGSNFIEKIGTTLEDPDLVALKETLKGAETVLLLNPSAGTPAKLEKDGMPWVITAKYPGEKGNKLTVSVELKPDDPDNLKVTTLFGTSVVDEQIINAHSLGDFTGNDYVTATLATTGDKDTTVSNASGTLTGGTTEGISDLTSMINDALENENYAVVTTAGLDIKSNLNQLLVQSLKRLREDEGRKVRAVIPSDGATNYNYEGVSAVINGYTLNDGSNISAKDATGFFAGISASADAATSLTYYEVTDAISAFPKLDNDKTIKALNDGQVLFTTRPGQRVVIEQDIDTLTKFSGTKPKVFSKNRVMRTLDEIATNTEQVFEQSFLGKVGNNAAGRDLFKANRISYLTDLMNKNIIQDFKNSDITVEKGNDSDSIVVNLAITPVDAMEKLYMTVVVG</sequence>
<protein>
    <submittedName>
        <fullName evidence="5">Putative phage sheath tail protein</fullName>
    </submittedName>
</protein>
<gene>
    <name evidence="5" type="ORF">BN55_01385</name>
</gene>
<dbReference type="GeneID" id="82847212"/>
<dbReference type="Pfam" id="PF04984">
    <property type="entry name" value="Phage_sheath_1"/>
    <property type="match status" value="1"/>
</dbReference>
<dbReference type="EMBL" id="CAKE01000012">
    <property type="protein sequence ID" value="CCI81988.1"/>
    <property type="molecule type" value="Genomic_DNA"/>
</dbReference>
<dbReference type="Proteomes" id="UP000009320">
    <property type="component" value="Unassembled WGS sequence"/>
</dbReference>
<comment type="caution">
    <text evidence="5">The sequence shown here is derived from an EMBL/GenBank/DDBJ whole genome shotgun (WGS) entry which is preliminary data.</text>
</comment>
<reference evidence="5 6" key="1">
    <citation type="submission" date="2012-06" db="EMBL/GenBank/DDBJ databases">
        <title>Draft Genome Sequence of Lactobacillus hominis Strain CRBIP 24.179T, isolated from human intestine.</title>
        <authorList>
            <person name="Cousin S."/>
            <person name="Ma L."/>
            <person name="Bizet C."/>
            <person name="Loux V."/>
            <person name="Bouchier C."/>
            <person name="Clermont D."/>
            <person name="Creno S."/>
        </authorList>
    </citation>
    <scope>NUCLEOTIDE SEQUENCE [LARGE SCALE GENOMIC DNA]</scope>
    <source>
        <strain evidence="6">CRBIP 24.179T</strain>
    </source>
</reference>
<organism evidence="5 6">
    <name type="scientific">Lactobacillus hominis DSM 23910 = CRBIP 24.179</name>
    <dbReference type="NCBI Taxonomy" id="1423758"/>
    <lineage>
        <taxon>Bacteria</taxon>
        <taxon>Bacillati</taxon>
        <taxon>Bacillota</taxon>
        <taxon>Bacilli</taxon>
        <taxon>Lactobacillales</taxon>
        <taxon>Lactobacillaceae</taxon>
        <taxon>Lactobacillus</taxon>
    </lineage>
</organism>
<evidence type="ECO:0000259" key="2">
    <source>
        <dbReference type="Pfam" id="PF04984"/>
    </source>
</evidence>
<dbReference type="Gene3D" id="3.30.360.90">
    <property type="match status" value="1"/>
</dbReference>
<dbReference type="STRING" id="1423758.FC41_GL001064"/>
<dbReference type="RefSeq" id="WP_008470942.1">
    <property type="nucleotide sequence ID" value="NZ_AYZP01000002.1"/>
</dbReference>
<dbReference type="Gene3D" id="3.30.1370.220">
    <property type="match status" value="1"/>
</dbReference>
<comment type="similarity">
    <text evidence="1">Belongs to the myoviridae tail sheath protein family.</text>
</comment>
<name>I7IVT2_9LACO</name>
<evidence type="ECO:0000313" key="5">
    <source>
        <dbReference type="EMBL" id="CCI81988.1"/>
    </source>
</evidence>
<evidence type="ECO:0000256" key="1">
    <source>
        <dbReference type="ARBA" id="ARBA00008005"/>
    </source>
</evidence>
<dbReference type="InterPro" id="IPR035326">
    <property type="entry name" value="Beta_sandwich_Seath"/>
</dbReference>
<dbReference type="Gene3D" id="2.60.40.4290">
    <property type="match status" value="1"/>
</dbReference>
<dbReference type="OrthoDB" id="89060at2"/>
<dbReference type="PATRIC" id="fig|1423758.3.peg.1074"/>
<feature type="domain" description="Phage tail sheath protein-like beta-sandwich" evidence="3">
    <location>
        <begin position="92"/>
        <end position="188"/>
    </location>
</feature>
<evidence type="ECO:0000259" key="3">
    <source>
        <dbReference type="Pfam" id="PF17481"/>
    </source>
</evidence>
<accession>I7IVT2</accession>
<evidence type="ECO:0000259" key="4">
    <source>
        <dbReference type="Pfam" id="PF17482"/>
    </source>
</evidence>